<accession>A0AC34F5K3</accession>
<evidence type="ECO:0000313" key="2">
    <source>
        <dbReference type="WBParaSite" id="ES5_v2.g12400.t1"/>
    </source>
</evidence>
<proteinExistence type="predicted"/>
<reference evidence="2" key="1">
    <citation type="submission" date="2022-11" db="UniProtKB">
        <authorList>
            <consortium name="WormBaseParasite"/>
        </authorList>
    </citation>
    <scope>IDENTIFICATION</scope>
</reference>
<protein>
    <submittedName>
        <fullName evidence="2">Cyclic nucleotide-binding domain-containing protein</fullName>
    </submittedName>
</protein>
<evidence type="ECO:0000313" key="1">
    <source>
        <dbReference type="Proteomes" id="UP000887579"/>
    </source>
</evidence>
<name>A0AC34F5K3_9BILA</name>
<organism evidence="1 2">
    <name type="scientific">Panagrolaimus sp. ES5</name>
    <dbReference type="NCBI Taxonomy" id="591445"/>
    <lineage>
        <taxon>Eukaryota</taxon>
        <taxon>Metazoa</taxon>
        <taxon>Ecdysozoa</taxon>
        <taxon>Nematoda</taxon>
        <taxon>Chromadorea</taxon>
        <taxon>Rhabditida</taxon>
        <taxon>Tylenchina</taxon>
        <taxon>Panagrolaimomorpha</taxon>
        <taxon>Panagrolaimoidea</taxon>
        <taxon>Panagrolaimidae</taxon>
        <taxon>Panagrolaimus</taxon>
    </lineage>
</organism>
<dbReference type="Proteomes" id="UP000887579">
    <property type="component" value="Unplaced"/>
</dbReference>
<dbReference type="WBParaSite" id="ES5_v2.g12400.t1">
    <property type="protein sequence ID" value="ES5_v2.g12400.t1"/>
    <property type="gene ID" value="ES5_v2.g12400"/>
</dbReference>
<sequence length="168" mass="19539">MDPKMDMSHLSREKLQEEIIRRDEMIANLKQEIQRFRQLFHARKIAVSAETATKSPHKIIHKDQKTRDIIESAFLVNEFLCQLEESQIDEIIQSMYPLEAAPESTIIRQGEHGSQLFVLEEGRVQVSKDAQFLRIMEAPCVFGELAILYHCERTATVKGNKNLLLHFY</sequence>